<dbReference type="SUPFAM" id="SSF52833">
    <property type="entry name" value="Thioredoxin-like"/>
    <property type="match status" value="1"/>
</dbReference>
<dbReference type="EMBL" id="LAPZ01000001">
    <property type="protein sequence ID" value="OSY89397.1"/>
    <property type="molecule type" value="Genomic_DNA"/>
</dbReference>
<dbReference type="InterPro" id="IPR036249">
    <property type="entry name" value="Thioredoxin-like_sf"/>
</dbReference>
<comment type="caution">
    <text evidence="1">The sequence shown here is derived from an EMBL/GenBank/DDBJ whole genome shotgun (WGS) entry which is preliminary data.</text>
</comment>
<evidence type="ECO:0000313" key="2">
    <source>
        <dbReference type="Proteomes" id="UP000194221"/>
    </source>
</evidence>
<organism evidence="1 2">
    <name type="scientific">Tenacibaculum holothuriorum</name>
    <dbReference type="NCBI Taxonomy" id="1635173"/>
    <lineage>
        <taxon>Bacteria</taxon>
        <taxon>Pseudomonadati</taxon>
        <taxon>Bacteroidota</taxon>
        <taxon>Flavobacteriia</taxon>
        <taxon>Flavobacteriales</taxon>
        <taxon>Flavobacteriaceae</taxon>
        <taxon>Tenacibaculum</taxon>
    </lineage>
</organism>
<evidence type="ECO:0008006" key="3">
    <source>
        <dbReference type="Google" id="ProtNLM"/>
    </source>
</evidence>
<reference evidence="1 2" key="1">
    <citation type="submission" date="2015-03" db="EMBL/GenBank/DDBJ databases">
        <title>Genome sequence of Tenacibaculum sp. S2-2, isolated from intestinal microbiota of sea cucumber, Apostichopus japonicas.</title>
        <authorList>
            <person name="Shao Z."/>
            <person name="Wang L."/>
            <person name="Li X."/>
        </authorList>
    </citation>
    <scope>NUCLEOTIDE SEQUENCE [LARGE SCALE GENOMIC DNA]</scope>
    <source>
        <strain evidence="1 2">S2-2</strain>
    </source>
</reference>
<dbReference type="Proteomes" id="UP000194221">
    <property type="component" value="Unassembled WGS sequence"/>
</dbReference>
<dbReference type="AlphaFoldDB" id="A0A1Y2PHX6"/>
<dbReference type="RefSeq" id="WP_086029208.1">
    <property type="nucleotide sequence ID" value="NZ_LAPZ01000001.1"/>
</dbReference>
<evidence type="ECO:0000313" key="1">
    <source>
        <dbReference type="EMBL" id="OSY89397.1"/>
    </source>
</evidence>
<dbReference type="STRING" id="1635173.WH52_01810"/>
<protein>
    <recommendedName>
        <fullName evidence="3">Thioredoxin domain-containing protein</fullName>
    </recommendedName>
</protein>
<dbReference type="Gene3D" id="3.40.30.10">
    <property type="entry name" value="Glutaredoxin"/>
    <property type="match status" value="1"/>
</dbReference>
<dbReference type="InParanoid" id="A0A1Y2PHX6"/>
<gene>
    <name evidence="1" type="ORF">WH52_01810</name>
</gene>
<dbReference type="PROSITE" id="PS51257">
    <property type="entry name" value="PROKAR_LIPOPROTEIN"/>
    <property type="match status" value="1"/>
</dbReference>
<proteinExistence type="predicted"/>
<dbReference type="OrthoDB" id="1146847at2"/>
<accession>A0A1Y2PHX6</accession>
<sequence length="453" mass="52687">MIRYVLPLILLTFIGCNSKQKENYTYFGGKIINPKSKFVVLTNHNNFADTIPLKDDHSFLGKYKDIKEGLYYFKHGPEHQYVYIQPQDSILLRLNTWGVFDESLVFSGSNAQRNNALIEVFLENEEDLKKFYQFKGLNSKDYKKAFDSIISLKKDKLASYIDQNEDESERFLSLLEIALTYQAYTKLEQYAINNATHHKKDSLNNNYFNYKENINTSLDSLMFFYPYNEYVITSLYNDVHQKGIKHNTEAFVIELLNNIGSKIKDEKVKNRLLFNSTIKHFFTETCHRSNKKVLYTFFKLSSDIDNKKEIQRLINDTKHVTKGDKLPSFNLVDATGEMIEASNLVKGKKTVLYFRNHKSTSDEWVASRIKYLQKKNPNINFLIVNSCKKSKNCFTKNIDIKGQLRLADDSKAKEFLTSKFSRLILVDENGIVKNGYSSLSSDKLNQQLADLQK</sequence>
<keyword evidence="2" id="KW-1185">Reference proteome</keyword>
<name>A0A1Y2PHX6_9FLAO</name>